<reference evidence="5" key="1">
    <citation type="submission" date="2019-11" db="EMBL/GenBank/DDBJ databases">
        <title>Characterization of Clostridium perfringens isolates from swine manure treated agricultural soils.</title>
        <authorList>
            <person name="Wushke S.T."/>
        </authorList>
    </citation>
    <scope>NUCLEOTIDE SEQUENCE</scope>
    <source>
        <strain evidence="5">X26</strain>
    </source>
</reference>
<comment type="caution">
    <text evidence="5">The sequence shown here is derived from an EMBL/GenBank/DDBJ whole genome shotgun (WGS) entry which is preliminary data.</text>
</comment>
<dbReference type="RefSeq" id="WP_322459079.1">
    <property type="nucleotide sequence ID" value="NZ_WNVC01000763.1"/>
</dbReference>
<dbReference type="EMBL" id="WNVC01000763">
    <property type="protein sequence ID" value="MDZ5000870.1"/>
    <property type="molecule type" value="Genomic_DNA"/>
</dbReference>
<dbReference type="AlphaFoldDB" id="A0AAW9IEA9"/>
<dbReference type="InterPro" id="IPR016120">
    <property type="entry name" value="Sig_transdc_His_kin_SpoOB"/>
</dbReference>
<dbReference type="GO" id="GO:0006355">
    <property type="term" value="P:regulation of DNA-templated transcription"/>
    <property type="evidence" value="ECO:0007669"/>
    <property type="project" value="InterPro"/>
</dbReference>
<evidence type="ECO:0000313" key="5">
    <source>
        <dbReference type="EMBL" id="MDZ5000870.1"/>
    </source>
</evidence>
<dbReference type="Pfam" id="PF00989">
    <property type="entry name" value="PAS"/>
    <property type="match status" value="1"/>
</dbReference>
<evidence type="ECO:0000256" key="3">
    <source>
        <dbReference type="ARBA" id="ARBA00022777"/>
    </source>
</evidence>
<evidence type="ECO:0000256" key="1">
    <source>
        <dbReference type="ARBA" id="ARBA00022553"/>
    </source>
</evidence>
<dbReference type="InterPro" id="IPR000014">
    <property type="entry name" value="PAS"/>
</dbReference>
<dbReference type="SUPFAM" id="SSF55890">
    <property type="entry name" value="Sporulation response regulatory protein Spo0B"/>
    <property type="match status" value="1"/>
</dbReference>
<feature type="non-terminal residue" evidence="5">
    <location>
        <position position="162"/>
    </location>
</feature>
<accession>A0AAW9IEA9</accession>
<evidence type="ECO:0000256" key="2">
    <source>
        <dbReference type="ARBA" id="ARBA00022679"/>
    </source>
</evidence>
<dbReference type="Gene3D" id="1.10.287.130">
    <property type="match status" value="1"/>
</dbReference>
<protein>
    <submittedName>
        <fullName evidence="5">PAS domain-containing protein</fullName>
    </submittedName>
</protein>
<dbReference type="Proteomes" id="UP001291306">
    <property type="component" value="Unassembled WGS sequence"/>
</dbReference>
<dbReference type="SMART" id="SM00091">
    <property type="entry name" value="PAS"/>
    <property type="match status" value="1"/>
</dbReference>
<keyword evidence="3" id="KW-0418">Kinase</keyword>
<dbReference type="GO" id="GO:0000155">
    <property type="term" value="F:phosphorelay sensor kinase activity"/>
    <property type="evidence" value="ECO:0007669"/>
    <property type="project" value="InterPro"/>
</dbReference>
<keyword evidence="1" id="KW-0597">Phosphoprotein</keyword>
<dbReference type="Gene3D" id="3.30.450.20">
    <property type="entry name" value="PAS domain"/>
    <property type="match status" value="1"/>
</dbReference>
<evidence type="ECO:0000259" key="4">
    <source>
        <dbReference type="SMART" id="SM00091"/>
    </source>
</evidence>
<keyword evidence="2" id="KW-0808">Transferase</keyword>
<proteinExistence type="predicted"/>
<dbReference type="InterPro" id="IPR035965">
    <property type="entry name" value="PAS-like_dom_sf"/>
</dbReference>
<dbReference type="SUPFAM" id="SSF55785">
    <property type="entry name" value="PYP-like sensor domain (PAS domain)"/>
    <property type="match status" value="1"/>
</dbReference>
<dbReference type="CDD" id="cd00130">
    <property type="entry name" value="PAS"/>
    <property type="match status" value="1"/>
</dbReference>
<name>A0AAW9IEA9_CLOPF</name>
<feature type="domain" description="PAS" evidence="4">
    <location>
        <begin position="24"/>
        <end position="90"/>
    </location>
</feature>
<gene>
    <name evidence="5" type="ORF">GNF79_17760</name>
</gene>
<organism evidence="5 6">
    <name type="scientific">Clostridium perfringens</name>
    <dbReference type="NCBI Taxonomy" id="1502"/>
    <lineage>
        <taxon>Bacteria</taxon>
        <taxon>Bacillati</taxon>
        <taxon>Bacillota</taxon>
        <taxon>Clostridia</taxon>
        <taxon>Eubacteriales</taxon>
        <taxon>Clostridiaceae</taxon>
        <taxon>Clostridium</taxon>
    </lineage>
</organism>
<dbReference type="InterPro" id="IPR013767">
    <property type="entry name" value="PAS_fold"/>
</dbReference>
<evidence type="ECO:0000313" key="6">
    <source>
        <dbReference type="Proteomes" id="UP001291306"/>
    </source>
</evidence>
<sequence length="162" mass="18610">MYLSRNIKMSLLGHEPDEFAKMYIQREELLSTLEEGIIAINHEGIVTLFNSAAINMLDIEEKNPEGKYIIDVFPKTELINVIKDKESQYNKDMIINDKVIISNRILIRENDKVMGAVAIFRNKTEVTRLAEQLTGVNQIIDALRANTHEFMNKLHIILGLIQ</sequence>